<dbReference type="InterPro" id="IPR027417">
    <property type="entry name" value="P-loop_NTPase"/>
</dbReference>
<dbReference type="PANTHER" id="PTHR24072">
    <property type="entry name" value="RHO FAMILY GTPASE"/>
    <property type="match status" value="1"/>
</dbReference>
<evidence type="ECO:0000256" key="2">
    <source>
        <dbReference type="ARBA" id="ARBA00023134"/>
    </source>
</evidence>
<dbReference type="VEuPathDB" id="VectorBase:ASTEI11673"/>
<dbReference type="GO" id="GO:0001667">
    <property type="term" value="P:ameboidal-type cell migration"/>
    <property type="evidence" value="ECO:0007669"/>
    <property type="project" value="UniProtKB-ARBA"/>
</dbReference>
<evidence type="ECO:0000313" key="3">
    <source>
        <dbReference type="EnsemblMetazoa" id="ASTEI11673-PA"/>
    </source>
</evidence>
<dbReference type="SMART" id="SM00175">
    <property type="entry name" value="RAB"/>
    <property type="match status" value="1"/>
</dbReference>
<organism evidence="3 4">
    <name type="scientific">Anopheles stephensi</name>
    <name type="common">Indo-Pakistan malaria mosquito</name>
    <dbReference type="NCBI Taxonomy" id="30069"/>
    <lineage>
        <taxon>Eukaryota</taxon>
        <taxon>Metazoa</taxon>
        <taxon>Ecdysozoa</taxon>
        <taxon>Arthropoda</taxon>
        <taxon>Hexapoda</taxon>
        <taxon>Insecta</taxon>
        <taxon>Pterygota</taxon>
        <taxon>Neoptera</taxon>
        <taxon>Endopterygota</taxon>
        <taxon>Diptera</taxon>
        <taxon>Nematocera</taxon>
        <taxon>Culicoidea</taxon>
        <taxon>Culicidae</taxon>
        <taxon>Anophelinae</taxon>
        <taxon>Anopheles</taxon>
    </lineage>
</organism>
<sequence length="114" mass="12755">AHCFLLCYSIDNRVSFENVSTKWIPEIKTDPPVPIVLLGTKLDNRKGSNNEVSTGEGERLKRSINANSFVECSAKDYRNVELAIEEGVRACLMGVPEPEPDDSWDCLRSCSCFE</sequence>
<dbReference type="GO" id="GO:0005525">
    <property type="term" value="F:GTP binding"/>
    <property type="evidence" value="ECO:0007669"/>
    <property type="project" value="UniProtKB-KW"/>
</dbReference>
<dbReference type="VEuPathDB" id="VectorBase:ASTEI20_043032"/>
<dbReference type="InterPro" id="IPR001806">
    <property type="entry name" value="Small_GTPase"/>
</dbReference>
<protein>
    <submittedName>
        <fullName evidence="3">Uncharacterized protein</fullName>
    </submittedName>
</protein>
<keyword evidence="2" id="KW-0342">GTP-binding</keyword>
<dbReference type="GO" id="GO:0022412">
    <property type="term" value="P:cellular process involved in reproduction in multicellular organism"/>
    <property type="evidence" value="ECO:0007669"/>
    <property type="project" value="UniProtKB-ARBA"/>
</dbReference>
<dbReference type="SUPFAM" id="SSF52540">
    <property type="entry name" value="P-loop containing nucleoside triphosphate hydrolases"/>
    <property type="match status" value="1"/>
</dbReference>
<dbReference type="PRINTS" id="PR00449">
    <property type="entry name" value="RASTRNSFRMNG"/>
</dbReference>
<proteinExistence type="predicted"/>
<evidence type="ECO:0000256" key="1">
    <source>
        <dbReference type="ARBA" id="ARBA00022741"/>
    </source>
</evidence>
<dbReference type="OMA" id="NDERRQC"/>
<dbReference type="GO" id="GO:0035099">
    <property type="term" value="P:hemocyte migration"/>
    <property type="evidence" value="ECO:0007669"/>
    <property type="project" value="UniProtKB-ARBA"/>
</dbReference>
<accession>A0A182YT87</accession>
<dbReference type="VEuPathDB" id="VectorBase:ASTE000617"/>
<dbReference type="AlphaFoldDB" id="A0A182YT87"/>
<reference evidence="3" key="2">
    <citation type="submission" date="2020-05" db="UniProtKB">
        <authorList>
            <consortium name="EnsemblMetazoa"/>
        </authorList>
    </citation>
    <scope>IDENTIFICATION</scope>
    <source>
        <strain evidence="3">Indian</strain>
    </source>
</reference>
<dbReference type="GO" id="GO:0003006">
    <property type="term" value="P:developmental process involved in reproduction"/>
    <property type="evidence" value="ECO:0007669"/>
    <property type="project" value="UniProtKB-ARBA"/>
</dbReference>
<reference evidence="4" key="1">
    <citation type="journal article" date="2014" name="Genome Biol.">
        <title>Genome analysis of a major urban malaria vector mosquito, Anopheles stephensi.</title>
        <authorList>
            <person name="Jiang X."/>
            <person name="Peery A."/>
            <person name="Hall A.B."/>
            <person name="Sharma A."/>
            <person name="Chen X.G."/>
            <person name="Waterhouse R.M."/>
            <person name="Komissarov A."/>
            <person name="Riehle M.M."/>
            <person name="Shouche Y."/>
            <person name="Sharakhova M.V."/>
            <person name="Lawson D."/>
            <person name="Pakpour N."/>
            <person name="Arensburger P."/>
            <person name="Davidson V.L."/>
            <person name="Eiglmeier K."/>
            <person name="Emrich S."/>
            <person name="George P."/>
            <person name="Kennedy R.C."/>
            <person name="Mane S.P."/>
            <person name="Maslen G."/>
            <person name="Oringanje C."/>
            <person name="Qi Y."/>
            <person name="Settlage R."/>
            <person name="Tojo M."/>
            <person name="Tubio J.M."/>
            <person name="Unger M.F."/>
            <person name="Wang B."/>
            <person name="Vernick K.D."/>
            <person name="Ribeiro J.M."/>
            <person name="James A.A."/>
            <person name="Michel K."/>
            <person name="Riehle M.A."/>
            <person name="Luckhart S."/>
            <person name="Sharakhov I.V."/>
            <person name="Tu Z."/>
        </authorList>
    </citation>
    <scope>NUCLEOTIDE SEQUENCE [LARGE SCALE GENOMIC DNA]</scope>
    <source>
        <strain evidence="4">Indian</strain>
    </source>
</reference>
<dbReference type="GO" id="GO:0035006">
    <property type="term" value="P:melanization defense response"/>
    <property type="evidence" value="ECO:0007669"/>
    <property type="project" value="UniProtKB-ARBA"/>
</dbReference>
<name>A0A182YT87_ANOST</name>
<dbReference type="Proteomes" id="UP000076408">
    <property type="component" value="Unassembled WGS sequence"/>
</dbReference>
<dbReference type="PROSITE" id="PS51421">
    <property type="entry name" value="RAS"/>
    <property type="match status" value="1"/>
</dbReference>
<dbReference type="Pfam" id="PF00071">
    <property type="entry name" value="Ras"/>
    <property type="match status" value="1"/>
</dbReference>
<evidence type="ECO:0000313" key="4">
    <source>
        <dbReference type="Proteomes" id="UP000076408"/>
    </source>
</evidence>
<dbReference type="SMART" id="SM00173">
    <property type="entry name" value="RAS"/>
    <property type="match status" value="1"/>
</dbReference>
<dbReference type="InterPro" id="IPR003578">
    <property type="entry name" value="Small_GTPase_Rho"/>
</dbReference>
<dbReference type="Gene3D" id="3.40.50.300">
    <property type="entry name" value="P-loop containing nucleotide triphosphate hydrolases"/>
    <property type="match status" value="1"/>
</dbReference>
<dbReference type="SMART" id="SM00174">
    <property type="entry name" value="RHO"/>
    <property type="match status" value="1"/>
</dbReference>
<dbReference type="GO" id="GO:0007264">
    <property type="term" value="P:small GTPase-mediated signal transduction"/>
    <property type="evidence" value="ECO:0007669"/>
    <property type="project" value="InterPro"/>
</dbReference>
<keyword evidence="1" id="KW-0547">Nucleotide-binding</keyword>
<dbReference type="EnsemblMetazoa" id="ASTEI11673-RA">
    <property type="protein sequence ID" value="ASTEI11673-PA"/>
    <property type="gene ID" value="ASTEI11673"/>
</dbReference>
<dbReference type="GO" id="GO:0003924">
    <property type="term" value="F:GTPase activity"/>
    <property type="evidence" value="ECO:0007669"/>
    <property type="project" value="InterPro"/>
</dbReference>
<dbReference type="PROSITE" id="PS51419">
    <property type="entry name" value="RAB"/>
    <property type="match status" value="1"/>
</dbReference>
<dbReference type="STRING" id="30069.A0A182YT87"/>
<keyword evidence="4" id="KW-1185">Reference proteome</keyword>